<keyword evidence="11" id="KW-0460">Magnesium</keyword>
<evidence type="ECO:0000256" key="7">
    <source>
        <dbReference type="ARBA" id="ARBA00022741"/>
    </source>
</evidence>
<dbReference type="GO" id="GO:0004001">
    <property type="term" value="F:adenosine kinase activity"/>
    <property type="evidence" value="ECO:0007669"/>
    <property type="project" value="UniProtKB-UniRule"/>
</dbReference>
<evidence type="ECO:0000256" key="10">
    <source>
        <dbReference type="PIRSR" id="PIRSR601805-1"/>
    </source>
</evidence>
<dbReference type="PANTHER" id="PTHR45769">
    <property type="entry name" value="ADENOSINE KINASE"/>
    <property type="match status" value="1"/>
</dbReference>
<dbReference type="AlphaFoldDB" id="A0A151SE14"/>
<name>A0A151SE14_CAJCA</name>
<dbReference type="InterPro" id="IPR029056">
    <property type="entry name" value="Ribokinase-like"/>
</dbReference>
<protein>
    <recommendedName>
        <fullName evidence="4 11">Adenosine kinase</fullName>
        <shortName evidence="11">AK</shortName>
        <ecNumber evidence="4 11">2.7.1.20</ecNumber>
    </recommendedName>
    <alternativeName>
        <fullName evidence="11">Adenosine 5'-phosphotransferase</fullName>
    </alternativeName>
</protein>
<dbReference type="PRINTS" id="PR00989">
    <property type="entry name" value="ADENOKINASE"/>
</dbReference>
<evidence type="ECO:0000256" key="3">
    <source>
        <dbReference type="ARBA" id="ARBA00010688"/>
    </source>
</evidence>
<dbReference type="InterPro" id="IPR011611">
    <property type="entry name" value="PfkB_dom"/>
</dbReference>
<proteinExistence type="inferred from homology"/>
<accession>A0A151SE14</accession>
<sequence>MEYHGILLGMGNPLLDMSATVDEKFLKKYEELAKNYNVEYIPGGATQNSIRVAQWLLPYPGATSYIGCIGNDKFGEEMKKSAKRSGIDAYYYEDKTTPTGTCAVIYFGGERSLIANLSAANCFKAEHLKHPEIWARVEKAKYFYVAGFFLTVSLESIKVLAKNAAANNKIFTMDLSAPFICEFYKDEQDQIIPYIDYVFGNEVEARTFSKVHGWKTDDVEEIAIKISQLPKANGARKRIVVFIQGPVLPVLVAEDGKIKLFPFVPLPKHKIVDTNGVADAFIGGFLSQLIQEKDIEECVRIGCDAALAMLQRPGCSCPTQPHFS</sequence>
<dbReference type="PANTHER" id="PTHR45769:SF3">
    <property type="entry name" value="ADENOSINE KINASE"/>
    <property type="match status" value="1"/>
</dbReference>
<dbReference type="InterPro" id="IPR001805">
    <property type="entry name" value="Adenokinase"/>
</dbReference>
<dbReference type="FunFam" id="3.40.1190.20:FF:000006">
    <property type="entry name" value="Adenosine kinase 2"/>
    <property type="match status" value="1"/>
</dbReference>
<dbReference type="GO" id="GO:0005634">
    <property type="term" value="C:nucleus"/>
    <property type="evidence" value="ECO:0007669"/>
    <property type="project" value="TreeGrafter"/>
</dbReference>
<dbReference type="UniPathway" id="UPA00588">
    <property type="reaction ID" value="UER00659"/>
</dbReference>
<dbReference type="GO" id="GO:0005524">
    <property type="term" value="F:ATP binding"/>
    <property type="evidence" value="ECO:0007669"/>
    <property type="project" value="UniProtKB-UniRule"/>
</dbReference>
<dbReference type="Proteomes" id="UP000075243">
    <property type="component" value="Unassembled WGS sequence"/>
</dbReference>
<dbReference type="GO" id="GO:0006166">
    <property type="term" value="P:purine ribonucleoside salvage"/>
    <property type="evidence" value="ECO:0007669"/>
    <property type="project" value="UniProtKB-KW"/>
</dbReference>
<dbReference type="Gene3D" id="3.40.1190.20">
    <property type="match status" value="1"/>
</dbReference>
<keyword evidence="8 11" id="KW-0418">Kinase</keyword>
<dbReference type="GO" id="GO:0006144">
    <property type="term" value="P:purine nucleobase metabolic process"/>
    <property type="evidence" value="ECO:0007669"/>
    <property type="project" value="TreeGrafter"/>
</dbReference>
<evidence type="ECO:0000313" key="14">
    <source>
        <dbReference type="Proteomes" id="UP000075243"/>
    </source>
</evidence>
<dbReference type="CDD" id="cd01168">
    <property type="entry name" value="adenosine_kinase"/>
    <property type="match status" value="1"/>
</dbReference>
<comment type="cofactor">
    <cofactor evidence="1 11">
        <name>Mg(2+)</name>
        <dbReference type="ChEBI" id="CHEBI:18420"/>
    </cofactor>
</comment>
<evidence type="ECO:0000256" key="2">
    <source>
        <dbReference type="ARBA" id="ARBA00004801"/>
    </source>
</evidence>
<dbReference type="Pfam" id="PF00294">
    <property type="entry name" value="PfkB"/>
    <property type="match status" value="1"/>
</dbReference>
<dbReference type="GO" id="GO:0044209">
    <property type="term" value="P:AMP salvage"/>
    <property type="evidence" value="ECO:0007669"/>
    <property type="project" value="UniProtKB-UniRule"/>
</dbReference>
<evidence type="ECO:0000256" key="8">
    <source>
        <dbReference type="ARBA" id="ARBA00022777"/>
    </source>
</evidence>
<comment type="function">
    <text evidence="11">ATP dependent phosphorylation of adenosine and other related nucleoside analogs to monophosphate derivatives.</text>
</comment>
<reference evidence="13" key="1">
    <citation type="journal article" date="2012" name="Nat. Biotechnol.">
        <title>Draft genome sequence of pigeonpea (Cajanus cajan), an orphan legume crop of resource-poor farmers.</title>
        <authorList>
            <person name="Varshney R.K."/>
            <person name="Chen W."/>
            <person name="Li Y."/>
            <person name="Bharti A.K."/>
            <person name="Saxena R.K."/>
            <person name="Schlueter J.A."/>
            <person name="Donoghue M.T."/>
            <person name="Azam S."/>
            <person name="Fan G."/>
            <person name="Whaley A.M."/>
            <person name="Farmer A.D."/>
            <person name="Sheridan J."/>
            <person name="Iwata A."/>
            <person name="Tuteja R."/>
            <person name="Penmetsa R.V."/>
            <person name="Wu W."/>
            <person name="Upadhyaya H.D."/>
            <person name="Yang S.P."/>
            <person name="Shah T."/>
            <person name="Saxena K.B."/>
            <person name="Michael T."/>
            <person name="McCombie W.R."/>
            <person name="Yang B."/>
            <person name="Zhang G."/>
            <person name="Yang H."/>
            <person name="Wang J."/>
            <person name="Spillane C."/>
            <person name="Cook D.R."/>
            <person name="May G.D."/>
            <person name="Xu X."/>
            <person name="Jackson S.A."/>
        </authorList>
    </citation>
    <scope>NUCLEOTIDE SEQUENCE [LARGE SCALE GENOMIC DNA]</scope>
</reference>
<comment type="catalytic activity">
    <reaction evidence="11">
        <text>adenosine + ATP = AMP + ADP + H(+)</text>
        <dbReference type="Rhea" id="RHEA:20824"/>
        <dbReference type="ChEBI" id="CHEBI:15378"/>
        <dbReference type="ChEBI" id="CHEBI:16335"/>
        <dbReference type="ChEBI" id="CHEBI:30616"/>
        <dbReference type="ChEBI" id="CHEBI:456215"/>
        <dbReference type="ChEBI" id="CHEBI:456216"/>
        <dbReference type="EC" id="2.7.1.20"/>
    </reaction>
</comment>
<keyword evidence="6 11" id="KW-0660">Purine salvage</keyword>
<comment type="pathway">
    <text evidence="2 11">Purine metabolism; AMP biosynthesis via salvage pathway; AMP from adenosine: step 1/1.</text>
</comment>
<dbReference type="GO" id="GO:0005829">
    <property type="term" value="C:cytosol"/>
    <property type="evidence" value="ECO:0007669"/>
    <property type="project" value="TreeGrafter"/>
</dbReference>
<evidence type="ECO:0000313" key="13">
    <source>
        <dbReference type="EMBL" id="KYP53075.1"/>
    </source>
</evidence>
<keyword evidence="14" id="KW-1185">Reference proteome</keyword>
<evidence type="ECO:0000256" key="5">
    <source>
        <dbReference type="ARBA" id="ARBA00022679"/>
    </source>
</evidence>
<evidence type="ECO:0000256" key="1">
    <source>
        <dbReference type="ARBA" id="ARBA00001946"/>
    </source>
</evidence>
<feature type="domain" description="Carbohydrate kinase PfkB" evidence="12">
    <location>
        <begin position="23"/>
        <end position="317"/>
    </location>
</feature>
<dbReference type="EC" id="2.7.1.20" evidence="4 11"/>
<gene>
    <name evidence="13" type="ORF">KK1_025079</name>
</gene>
<evidence type="ECO:0000256" key="4">
    <source>
        <dbReference type="ARBA" id="ARBA00012119"/>
    </source>
</evidence>
<dbReference type="Gramene" id="C.cajan_24713.t">
    <property type="protein sequence ID" value="C.cajan_24713.t"/>
    <property type="gene ID" value="C.cajan_24713"/>
</dbReference>
<feature type="active site" description="Proton acceptor" evidence="10">
    <location>
        <position position="279"/>
    </location>
</feature>
<keyword evidence="9 11" id="KW-0067">ATP-binding</keyword>
<evidence type="ECO:0000256" key="11">
    <source>
        <dbReference type="RuleBase" id="RU368116"/>
    </source>
</evidence>
<dbReference type="EMBL" id="KQ483417">
    <property type="protein sequence ID" value="KYP53075.1"/>
    <property type="molecule type" value="Genomic_DNA"/>
</dbReference>
<evidence type="ECO:0000259" key="12">
    <source>
        <dbReference type="Pfam" id="PF00294"/>
    </source>
</evidence>
<dbReference type="SUPFAM" id="SSF53613">
    <property type="entry name" value="Ribokinase-like"/>
    <property type="match status" value="1"/>
</dbReference>
<comment type="similarity">
    <text evidence="3 11">Belongs to the carbohydrate kinase PfkB family.</text>
</comment>
<evidence type="ECO:0000256" key="6">
    <source>
        <dbReference type="ARBA" id="ARBA00022726"/>
    </source>
</evidence>
<dbReference type="STRING" id="3821.A0A151SE14"/>
<evidence type="ECO:0000256" key="9">
    <source>
        <dbReference type="ARBA" id="ARBA00022840"/>
    </source>
</evidence>
<organism evidence="13 14">
    <name type="scientific">Cajanus cajan</name>
    <name type="common">Pigeon pea</name>
    <name type="synonym">Cajanus indicus</name>
    <dbReference type="NCBI Taxonomy" id="3821"/>
    <lineage>
        <taxon>Eukaryota</taxon>
        <taxon>Viridiplantae</taxon>
        <taxon>Streptophyta</taxon>
        <taxon>Embryophyta</taxon>
        <taxon>Tracheophyta</taxon>
        <taxon>Spermatophyta</taxon>
        <taxon>Magnoliopsida</taxon>
        <taxon>eudicotyledons</taxon>
        <taxon>Gunneridae</taxon>
        <taxon>Pentapetalae</taxon>
        <taxon>rosids</taxon>
        <taxon>fabids</taxon>
        <taxon>Fabales</taxon>
        <taxon>Fabaceae</taxon>
        <taxon>Papilionoideae</taxon>
        <taxon>50 kb inversion clade</taxon>
        <taxon>NPAAA clade</taxon>
        <taxon>indigoferoid/millettioid clade</taxon>
        <taxon>Phaseoleae</taxon>
        <taxon>Cajanus</taxon>
    </lineage>
</organism>
<keyword evidence="5 11" id="KW-0808">Transferase</keyword>
<keyword evidence="7 11" id="KW-0547">Nucleotide-binding</keyword>